<feature type="compositionally biased region" description="Low complexity" evidence="5">
    <location>
        <begin position="731"/>
        <end position="755"/>
    </location>
</feature>
<organism evidence="7 8">
    <name type="scientific">Capronia coronata CBS 617.96</name>
    <dbReference type="NCBI Taxonomy" id="1182541"/>
    <lineage>
        <taxon>Eukaryota</taxon>
        <taxon>Fungi</taxon>
        <taxon>Dikarya</taxon>
        <taxon>Ascomycota</taxon>
        <taxon>Pezizomycotina</taxon>
        <taxon>Eurotiomycetes</taxon>
        <taxon>Chaetothyriomycetidae</taxon>
        <taxon>Chaetothyriales</taxon>
        <taxon>Herpotrichiellaceae</taxon>
        <taxon>Capronia</taxon>
    </lineage>
</organism>
<sequence>MIPQTPSLTVPPDSSAQQLLRLGKPFVEFPRFSIVTLQEEKDRDGQPLPFSEWLTKRLQLGQPFVIADFDKLDTWPTTDPHDGSQPGFGIERLIELSTKKNIPVRNCSTGRDLTFTLRKFADSARQSLPEFQNLYARDLQCPQEWLEQCRKLLPAEVQWGGRLDLLQWLPQCARSEVMMAYVGSEGSSSGFHRCFSSTVALNLLVDSDDRPVVCIGTDFDSQKKYDSFMSAQGVSPHLDWLNLGTAELLKANFPLYAYDQRVGDLVVFPPATAHQVWNPSTLSAKLVWNILHPLSLEVGFEYVQAPFNRLCHPDVARTNLSLACAMLSLLQDNQNVTNSSLPLPPDLPLLSRLFRQMVHDESIESQPATPITLVPIQPGTIATCNFCSTAIWNRHVRCTQCADFDLCLLCYLNGRSCEHSRSYAWAELVPSDQCTRVLNRAREILGFQPEEPRALDRRKTLGTAVNELMRAKTSTITRLCHLCRIEHHEWKGRRCDKCTAFFCYRGLFRHFDQYPPDVLRHKGIWVCPKCEESCNCRCCHFTTAYTKSEKPASKRRVKANDPRGKLMGFADNVFDQKRGRRESHVNGGATSVTSFPGVPQVSGKKRAISSSAEPGPATPLRRIELPTPESDPSLNGKIDIPRDSSELMIESSFASVHGGLPTLLPSMKVLAERADLSVSPVNERHSRLSRSPATLMSTAASRGLLPATVHYSENNTLPPMLGHATPNGMFLPQPTSSSLLSTTTSASQASPTKSAESSGAKTPTTALDASIAELEARLRSLKKFEEEFIALDLEDSRKMLASQVAELESQLKAKKREKGLLLIERLKKEGFGGLAAVVGKEVGLGFDASGPGGF</sequence>
<dbReference type="PROSITE" id="PS51184">
    <property type="entry name" value="JMJC"/>
    <property type="match status" value="1"/>
</dbReference>
<keyword evidence="2" id="KW-0863">Zinc-finger</keyword>
<dbReference type="RefSeq" id="XP_007720078.1">
    <property type="nucleotide sequence ID" value="XM_007721888.1"/>
</dbReference>
<dbReference type="GO" id="GO:0008270">
    <property type="term" value="F:zinc ion binding"/>
    <property type="evidence" value="ECO:0007669"/>
    <property type="project" value="UniProtKB-KW"/>
</dbReference>
<dbReference type="InterPro" id="IPR043145">
    <property type="entry name" value="Znf_ZZ_sf"/>
</dbReference>
<evidence type="ECO:0000256" key="2">
    <source>
        <dbReference type="ARBA" id="ARBA00022771"/>
    </source>
</evidence>
<dbReference type="HOGENOM" id="CLU_008643_0_0_1"/>
<keyword evidence="3" id="KW-0862">Zinc</keyword>
<dbReference type="CDD" id="cd02249">
    <property type="entry name" value="ZZ"/>
    <property type="match status" value="1"/>
</dbReference>
<proteinExistence type="predicted"/>
<keyword evidence="8" id="KW-1185">Reference proteome</keyword>
<dbReference type="Gene3D" id="3.30.60.90">
    <property type="match status" value="1"/>
</dbReference>
<dbReference type="EMBL" id="AMWN01000001">
    <property type="protein sequence ID" value="EXJ95849.1"/>
    <property type="molecule type" value="Genomic_DNA"/>
</dbReference>
<dbReference type="GeneID" id="19155877"/>
<dbReference type="AlphaFoldDB" id="W9ZN22"/>
<evidence type="ECO:0000313" key="7">
    <source>
        <dbReference type="EMBL" id="EXJ95849.1"/>
    </source>
</evidence>
<dbReference type="SMART" id="SM00558">
    <property type="entry name" value="JmjC"/>
    <property type="match status" value="1"/>
</dbReference>
<feature type="coiled-coil region" evidence="4">
    <location>
        <begin position="790"/>
        <end position="824"/>
    </location>
</feature>
<comment type="caution">
    <text evidence="7">The sequence shown here is derived from an EMBL/GenBank/DDBJ whole genome shotgun (WGS) entry which is preliminary data.</text>
</comment>
<dbReference type="eggNOG" id="ENOG502RS3X">
    <property type="taxonomic scope" value="Eukaryota"/>
</dbReference>
<evidence type="ECO:0000259" key="6">
    <source>
        <dbReference type="PROSITE" id="PS51184"/>
    </source>
</evidence>
<protein>
    <recommendedName>
        <fullName evidence="6">JmjC domain-containing protein</fullName>
    </recommendedName>
</protein>
<evidence type="ECO:0000256" key="4">
    <source>
        <dbReference type="SAM" id="Coils"/>
    </source>
</evidence>
<dbReference type="PROSITE" id="PS01357">
    <property type="entry name" value="ZF_ZZ_1"/>
    <property type="match status" value="1"/>
</dbReference>
<dbReference type="SUPFAM" id="SSF57850">
    <property type="entry name" value="RING/U-box"/>
    <property type="match status" value="1"/>
</dbReference>
<feature type="region of interest" description="Disordered" evidence="5">
    <location>
        <begin position="727"/>
        <end position="764"/>
    </location>
</feature>
<reference evidence="7 8" key="1">
    <citation type="submission" date="2013-03" db="EMBL/GenBank/DDBJ databases">
        <title>The Genome Sequence of Capronia coronata CBS 617.96.</title>
        <authorList>
            <consortium name="The Broad Institute Genomics Platform"/>
            <person name="Cuomo C."/>
            <person name="de Hoog S."/>
            <person name="Gorbushina A."/>
            <person name="Walker B."/>
            <person name="Young S.K."/>
            <person name="Zeng Q."/>
            <person name="Gargeya S."/>
            <person name="Fitzgerald M."/>
            <person name="Haas B."/>
            <person name="Abouelleil A."/>
            <person name="Allen A.W."/>
            <person name="Alvarado L."/>
            <person name="Arachchi H.M."/>
            <person name="Berlin A.M."/>
            <person name="Chapman S.B."/>
            <person name="Gainer-Dewar J."/>
            <person name="Goldberg J."/>
            <person name="Griggs A."/>
            <person name="Gujja S."/>
            <person name="Hansen M."/>
            <person name="Howarth C."/>
            <person name="Imamovic A."/>
            <person name="Ireland A."/>
            <person name="Larimer J."/>
            <person name="McCowan C."/>
            <person name="Murphy C."/>
            <person name="Pearson M."/>
            <person name="Poon T.W."/>
            <person name="Priest M."/>
            <person name="Roberts A."/>
            <person name="Saif S."/>
            <person name="Shea T."/>
            <person name="Sisk P."/>
            <person name="Sykes S."/>
            <person name="Wortman J."/>
            <person name="Nusbaum C."/>
            <person name="Birren B."/>
        </authorList>
    </citation>
    <scope>NUCLEOTIDE SEQUENCE [LARGE SCALE GENOMIC DNA]</scope>
    <source>
        <strain evidence="7 8">CBS 617.96</strain>
    </source>
</reference>
<gene>
    <name evidence="7" type="ORF">A1O1_00974</name>
</gene>
<feature type="region of interest" description="Disordered" evidence="5">
    <location>
        <begin position="583"/>
        <end position="637"/>
    </location>
</feature>
<accession>W9ZN22</accession>
<dbReference type="InterPro" id="IPR003347">
    <property type="entry name" value="JmjC_dom"/>
</dbReference>
<dbReference type="Proteomes" id="UP000019484">
    <property type="component" value="Unassembled WGS sequence"/>
</dbReference>
<dbReference type="InterPro" id="IPR000433">
    <property type="entry name" value="Znf_ZZ"/>
</dbReference>
<evidence type="ECO:0000256" key="3">
    <source>
        <dbReference type="ARBA" id="ARBA00022833"/>
    </source>
</evidence>
<dbReference type="Pfam" id="PF00569">
    <property type="entry name" value="ZZ"/>
    <property type="match status" value="1"/>
</dbReference>
<dbReference type="Gene3D" id="2.60.120.650">
    <property type="entry name" value="Cupin"/>
    <property type="match status" value="1"/>
</dbReference>
<evidence type="ECO:0000256" key="5">
    <source>
        <dbReference type="SAM" id="MobiDB-lite"/>
    </source>
</evidence>
<dbReference type="SUPFAM" id="SSF51197">
    <property type="entry name" value="Clavaminate synthase-like"/>
    <property type="match status" value="1"/>
</dbReference>
<evidence type="ECO:0000313" key="8">
    <source>
        <dbReference type="Proteomes" id="UP000019484"/>
    </source>
</evidence>
<name>W9ZN22_9EURO</name>
<feature type="domain" description="JmjC" evidence="6">
    <location>
        <begin position="142"/>
        <end position="307"/>
    </location>
</feature>
<keyword evidence="1" id="KW-0479">Metal-binding</keyword>
<dbReference type="SMART" id="SM00291">
    <property type="entry name" value="ZnF_ZZ"/>
    <property type="match status" value="1"/>
</dbReference>
<evidence type="ECO:0000256" key="1">
    <source>
        <dbReference type="ARBA" id="ARBA00022723"/>
    </source>
</evidence>
<dbReference type="OrthoDB" id="298344at2759"/>
<keyword evidence="4" id="KW-0175">Coiled coil</keyword>